<dbReference type="SUPFAM" id="SSF63829">
    <property type="entry name" value="Calcium-dependent phosphotriesterase"/>
    <property type="match status" value="1"/>
</dbReference>
<dbReference type="Pfam" id="PF07494">
    <property type="entry name" value="Reg_prop"/>
    <property type="match status" value="1"/>
</dbReference>
<dbReference type="InterPro" id="IPR011110">
    <property type="entry name" value="Reg_prop"/>
</dbReference>
<sequence length="124" mass="13478">REILPWGEDEAVLFEVVLIPGKEATYLPGTYLGGYDYGTSNTAPRGLAIDADNNLWAGTYGPKTYHYIDGSTGDILRSVDVSSVNHRAYGAVIDGNGILWSSGQDRNHVLRLDPADDSFSVINM</sequence>
<feature type="non-terminal residue" evidence="1">
    <location>
        <position position="124"/>
    </location>
</feature>
<proteinExistence type="predicted"/>
<dbReference type="Gene3D" id="2.130.10.10">
    <property type="entry name" value="YVTN repeat-like/Quinoprotein amine dehydrogenase"/>
    <property type="match status" value="1"/>
</dbReference>
<dbReference type="AlphaFoldDB" id="X1B4D3"/>
<dbReference type="InterPro" id="IPR015943">
    <property type="entry name" value="WD40/YVTN_repeat-like_dom_sf"/>
</dbReference>
<gene>
    <name evidence="1" type="ORF">S01H4_29060</name>
</gene>
<dbReference type="EMBL" id="BART01014665">
    <property type="protein sequence ID" value="GAG76167.1"/>
    <property type="molecule type" value="Genomic_DNA"/>
</dbReference>
<evidence type="ECO:0000313" key="1">
    <source>
        <dbReference type="EMBL" id="GAG76167.1"/>
    </source>
</evidence>
<feature type="non-terminal residue" evidence="1">
    <location>
        <position position="1"/>
    </location>
</feature>
<evidence type="ECO:0008006" key="2">
    <source>
        <dbReference type="Google" id="ProtNLM"/>
    </source>
</evidence>
<comment type="caution">
    <text evidence="1">The sequence shown here is derived from an EMBL/GenBank/DDBJ whole genome shotgun (WGS) entry which is preliminary data.</text>
</comment>
<accession>X1B4D3</accession>
<name>X1B4D3_9ZZZZ</name>
<organism evidence="1">
    <name type="scientific">marine sediment metagenome</name>
    <dbReference type="NCBI Taxonomy" id="412755"/>
    <lineage>
        <taxon>unclassified sequences</taxon>
        <taxon>metagenomes</taxon>
        <taxon>ecological metagenomes</taxon>
    </lineage>
</organism>
<reference evidence="1" key="1">
    <citation type="journal article" date="2014" name="Front. Microbiol.">
        <title>High frequency of phylogenetically diverse reductive dehalogenase-homologous genes in deep subseafloor sedimentary metagenomes.</title>
        <authorList>
            <person name="Kawai M."/>
            <person name="Futagami T."/>
            <person name="Toyoda A."/>
            <person name="Takaki Y."/>
            <person name="Nishi S."/>
            <person name="Hori S."/>
            <person name="Arai W."/>
            <person name="Tsubouchi T."/>
            <person name="Morono Y."/>
            <person name="Uchiyama I."/>
            <person name="Ito T."/>
            <person name="Fujiyama A."/>
            <person name="Inagaki F."/>
            <person name="Takami H."/>
        </authorList>
    </citation>
    <scope>NUCLEOTIDE SEQUENCE</scope>
    <source>
        <strain evidence="1">Expedition CK06-06</strain>
    </source>
</reference>
<protein>
    <recommendedName>
        <fullName evidence="2">SMP-30/Gluconolactonase/LRE-like region domain-containing protein</fullName>
    </recommendedName>
</protein>